<proteinExistence type="predicted"/>
<dbReference type="GeneID" id="85498618"/>
<evidence type="ECO:0000256" key="1">
    <source>
        <dbReference type="SAM" id="MobiDB-lite"/>
    </source>
</evidence>
<accession>A0AA48LA25</accession>
<reference evidence="3" key="1">
    <citation type="journal article" date="2023" name="BMC Genomics">
        <title>Chromosome-level genome assemblies of Cutaneotrichosporon spp. (Trichosporonales, Basidiomycota) reveal imbalanced evolution between nucleotide sequences and chromosome synteny.</title>
        <authorList>
            <person name="Kobayashi Y."/>
            <person name="Kayamori A."/>
            <person name="Aoki K."/>
            <person name="Shiwa Y."/>
            <person name="Matsutani M."/>
            <person name="Fujita N."/>
            <person name="Sugita T."/>
            <person name="Iwasaki W."/>
            <person name="Tanaka N."/>
            <person name="Takashima M."/>
        </authorList>
    </citation>
    <scope>NUCLEOTIDE SEQUENCE</scope>
    <source>
        <strain evidence="3">HIS019</strain>
    </source>
</reference>
<feature type="region of interest" description="Disordered" evidence="1">
    <location>
        <begin position="1"/>
        <end position="78"/>
    </location>
</feature>
<feature type="compositionally biased region" description="Pro residues" evidence="1">
    <location>
        <begin position="45"/>
        <end position="58"/>
    </location>
</feature>
<dbReference type="RefSeq" id="XP_060460013.1">
    <property type="nucleotide sequence ID" value="XM_060603750.1"/>
</dbReference>
<dbReference type="AlphaFoldDB" id="A0AA48LA25"/>
<feature type="compositionally biased region" description="Basic residues" evidence="1">
    <location>
        <begin position="64"/>
        <end position="77"/>
    </location>
</feature>
<dbReference type="EMBL" id="AP028219">
    <property type="protein sequence ID" value="BEI94748.1"/>
    <property type="molecule type" value="Genomic_DNA"/>
</dbReference>
<keyword evidence="2" id="KW-0812">Transmembrane</keyword>
<evidence type="ECO:0008006" key="5">
    <source>
        <dbReference type="Google" id="ProtNLM"/>
    </source>
</evidence>
<protein>
    <recommendedName>
        <fullName evidence="5">Transmembrane protein</fullName>
    </recommendedName>
</protein>
<organism evidence="3 4">
    <name type="scientific">Cutaneotrichosporon cavernicola</name>
    <dbReference type="NCBI Taxonomy" id="279322"/>
    <lineage>
        <taxon>Eukaryota</taxon>
        <taxon>Fungi</taxon>
        <taxon>Dikarya</taxon>
        <taxon>Basidiomycota</taxon>
        <taxon>Agaricomycotina</taxon>
        <taxon>Tremellomycetes</taxon>
        <taxon>Trichosporonales</taxon>
        <taxon>Trichosporonaceae</taxon>
        <taxon>Cutaneotrichosporon</taxon>
    </lineage>
</organism>
<keyword evidence="2" id="KW-0472">Membrane</keyword>
<evidence type="ECO:0000313" key="4">
    <source>
        <dbReference type="Proteomes" id="UP001233271"/>
    </source>
</evidence>
<gene>
    <name evidence="3" type="ORF">CcaverHIS019_0703290</name>
</gene>
<evidence type="ECO:0000313" key="3">
    <source>
        <dbReference type="EMBL" id="BEI94748.1"/>
    </source>
</evidence>
<sequence length="149" mass="16626">MSDNKNNKGTYAAVARGTADNQPEGTLVNLETQPPPYTPQDGPSAPGPSGPSTQPPNTNPMHHTAMHHHIQRTHRTPRQTEEGVLIVVAHSPEYYLALSRARRRFWGTMLWALFIYFIAVMLVGGGIEDAYRNNHGKHRKHDPVVWASE</sequence>
<dbReference type="Proteomes" id="UP001233271">
    <property type="component" value="Chromosome 7b"/>
</dbReference>
<evidence type="ECO:0000256" key="2">
    <source>
        <dbReference type="SAM" id="Phobius"/>
    </source>
</evidence>
<keyword evidence="2" id="KW-1133">Transmembrane helix</keyword>
<feature type="compositionally biased region" description="Polar residues" evidence="1">
    <location>
        <begin position="19"/>
        <end position="32"/>
    </location>
</feature>
<dbReference type="KEGG" id="ccac:CcaHIS019_0703290"/>
<name>A0AA48LA25_9TREE</name>
<feature type="transmembrane region" description="Helical" evidence="2">
    <location>
        <begin position="105"/>
        <end position="127"/>
    </location>
</feature>
<keyword evidence="4" id="KW-1185">Reference proteome</keyword>